<evidence type="ECO:0000259" key="1">
    <source>
        <dbReference type="PROSITE" id="PS50943"/>
    </source>
</evidence>
<reference evidence="3" key="1">
    <citation type="journal article" date="2019" name="Int. J. Syst. Evol. Microbiol.">
        <title>The Global Catalogue of Microorganisms (GCM) 10K type strain sequencing project: providing services to taxonomists for standard genome sequencing and annotation.</title>
        <authorList>
            <consortium name="The Broad Institute Genomics Platform"/>
            <consortium name="The Broad Institute Genome Sequencing Center for Infectious Disease"/>
            <person name="Wu L."/>
            <person name="Ma J."/>
        </authorList>
    </citation>
    <scope>NUCLEOTIDE SEQUENCE [LARGE SCALE GENOMIC DNA]</scope>
    <source>
        <strain evidence="3">IBRC-M 10908</strain>
    </source>
</reference>
<proteinExistence type="predicted"/>
<dbReference type="Proteomes" id="UP001595823">
    <property type="component" value="Unassembled WGS sequence"/>
</dbReference>
<dbReference type="Pfam" id="PF13560">
    <property type="entry name" value="HTH_31"/>
    <property type="match status" value="1"/>
</dbReference>
<name>A0ABV8U573_9ACTN</name>
<evidence type="ECO:0000313" key="2">
    <source>
        <dbReference type="EMBL" id="MFC4337911.1"/>
    </source>
</evidence>
<comment type="caution">
    <text evidence="2">The sequence shown here is derived from an EMBL/GenBank/DDBJ whole genome shotgun (WGS) entry which is preliminary data.</text>
</comment>
<feature type="domain" description="HTH cro/C1-type" evidence="1">
    <location>
        <begin position="10"/>
        <end position="63"/>
    </location>
</feature>
<organism evidence="2 3">
    <name type="scientific">Salininema proteolyticum</name>
    <dbReference type="NCBI Taxonomy" id="1607685"/>
    <lineage>
        <taxon>Bacteria</taxon>
        <taxon>Bacillati</taxon>
        <taxon>Actinomycetota</taxon>
        <taxon>Actinomycetes</taxon>
        <taxon>Glycomycetales</taxon>
        <taxon>Glycomycetaceae</taxon>
        <taxon>Salininema</taxon>
    </lineage>
</organism>
<accession>A0ABV8U573</accession>
<dbReference type="Gene3D" id="1.10.260.40">
    <property type="entry name" value="lambda repressor-like DNA-binding domains"/>
    <property type="match status" value="1"/>
</dbReference>
<dbReference type="PROSITE" id="PS50943">
    <property type="entry name" value="HTH_CROC1"/>
    <property type="match status" value="1"/>
</dbReference>
<dbReference type="InterPro" id="IPR001387">
    <property type="entry name" value="Cro/C1-type_HTH"/>
</dbReference>
<dbReference type="SUPFAM" id="SSF47413">
    <property type="entry name" value="lambda repressor-like DNA-binding domains"/>
    <property type="match status" value="1"/>
</dbReference>
<keyword evidence="3" id="KW-1185">Reference proteome</keyword>
<sequence length="389" mass="43048">MLMASFPETLRRLRNGRGLSQMGLAQRSGWSRQYIGFWETGKYTPNPQQVQDLDKALQAKGELVGVAHLDNIDARDMSPLETVELLERLKASDTSTQTLEQLEATAFELCCRYKDTPAPVLRAETQRVIAEAAGLLRRPVGLKEHRELLASTGWLALLVGCLEYDMGLRRGAEATRRAAHDLARESGHREIEAWSYEMSAWFKLTQGRYHEVLKETKGGLHAGQGYYVSAQLLSQEAKALARLGDARQVRQALEASRRVLESMPLPERPENHFVVDPAKHDFYAMDTYRLAGAHDLASDHAREVLRQGTGPNGEDLSPMRMAEARLTLGVVAAHGGETDEAHSLGMQALDGARKSLPSLVMVAAELESVLEERAPTLAADFTARISALR</sequence>
<dbReference type="EMBL" id="JBHSDK010000061">
    <property type="protein sequence ID" value="MFC4337911.1"/>
    <property type="molecule type" value="Genomic_DNA"/>
</dbReference>
<dbReference type="RefSeq" id="WP_380625375.1">
    <property type="nucleotide sequence ID" value="NZ_JBHSDK010000061.1"/>
</dbReference>
<evidence type="ECO:0000313" key="3">
    <source>
        <dbReference type="Proteomes" id="UP001595823"/>
    </source>
</evidence>
<dbReference type="InterPro" id="IPR010982">
    <property type="entry name" value="Lambda_DNA-bd_dom_sf"/>
</dbReference>
<dbReference type="SMART" id="SM00530">
    <property type="entry name" value="HTH_XRE"/>
    <property type="match status" value="1"/>
</dbReference>
<gene>
    <name evidence="2" type="ORF">ACFPET_22205</name>
</gene>
<dbReference type="CDD" id="cd00093">
    <property type="entry name" value="HTH_XRE"/>
    <property type="match status" value="1"/>
</dbReference>
<protein>
    <submittedName>
        <fullName evidence="2">Helix-turn-helix transcriptional regulator</fullName>
    </submittedName>
</protein>